<gene>
    <name evidence="2" type="ORF">RHRU231_660002</name>
</gene>
<feature type="region of interest" description="Disordered" evidence="1">
    <location>
        <begin position="1"/>
        <end position="60"/>
    </location>
</feature>
<organism evidence="2 3">
    <name type="scientific">Rhodococcus ruber</name>
    <dbReference type="NCBI Taxonomy" id="1830"/>
    <lineage>
        <taxon>Bacteria</taxon>
        <taxon>Bacillati</taxon>
        <taxon>Actinomycetota</taxon>
        <taxon>Actinomycetes</taxon>
        <taxon>Mycobacteriales</taxon>
        <taxon>Nocardiaceae</taxon>
        <taxon>Rhodococcus</taxon>
    </lineage>
</organism>
<reference evidence="2 3" key="1">
    <citation type="journal article" date="2014" name="Genome Announc.">
        <title>Draft Genome Sequence of Propane- and Butane-Oxidizing Actinobacterium Rhodococcus ruber IEGM 231.</title>
        <authorList>
            <person name="Ivshina I.B."/>
            <person name="Kuyukina M.S."/>
            <person name="Krivoruchko A.V."/>
            <person name="Barbe V."/>
            <person name="Fischer C."/>
        </authorList>
    </citation>
    <scope>NUCLEOTIDE SEQUENCE [LARGE SCALE GENOMIC DNA]</scope>
</reference>
<feature type="compositionally biased region" description="Polar residues" evidence="1">
    <location>
        <begin position="40"/>
        <end position="60"/>
    </location>
</feature>
<dbReference type="Proteomes" id="UP000042997">
    <property type="component" value="Unassembled WGS sequence"/>
</dbReference>
<dbReference type="EMBL" id="CCSD01000079">
    <property type="protein sequence ID" value="CDZ90156.1"/>
    <property type="molecule type" value="Genomic_DNA"/>
</dbReference>
<evidence type="ECO:0000313" key="3">
    <source>
        <dbReference type="Proteomes" id="UP000042997"/>
    </source>
</evidence>
<name>A0A098BR07_9NOCA</name>
<proteinExistence type="predicted"/>
<accession>A0A098BR07</accession>
<dbReference type="AlphaFoldDB" id="A0A098BR07"/>
<protein>
    <submittedName>
        <fullName evidence="2">Uncharacterized protein</fullName>
    </submittedName>
</protein>
<sequence length="60" mass="6396">MIRSPVERVSGRPRDEVPQATVAHRSGSHADAAVDHARSDPSNVLSRRSTTPAGFRSSTA</sequence>
<evidence type="ECO:0000256" key="1">
    <source>
        <dbReference type="SAM" id="MobiDB-lite"/>
    </source>
</evidence>
<feature type="compositionally biased region" description="Basic and acidic residues" evidence="1">
    <location>
        <begin position="1"/>
        <end position="17"/>
    </location>
</feature>
<evidence type="ECO:0000313" key="2">
    <source>
        <dbReference type="EMBL" id="CDZ90156.1"/>
    </source>
</evidence>